<name>L8GVN0_ACACF</name>
<reference evidence="3 4" key="1">
    <citation type="journal article" date="2013" name="Genome Biol.">
        <title>Genome of Acanthamoeba castellanii highlights extensive lateral gene transfer and early evolution of tyrosine kinase signaling.</title>
        <authorList>
            <person name="Clarke M."/>
            <person name="Lohan A.J."/>
            <person name="Liu B."/>
            <person name="Lagkouvardos I."/>
            <person name="Roy S."/>
            <person name="Zafar N."/>
            <person name="Bertelli C."/>
            <person name="Schilde C."/>
            <person name="Kianianmomeni A."/>
            <person name="Burglin T.R."/>
            <person name="Frech C."/>
            <person name="Turcotte B."/>
            <person name="Kopec K.O."/>
            <person name="Synnott J.M."/>
            <person name="Choo C."/>
            <person name="Paponov I."/>
            <person name="Finkler A."/>
            <person name="Soon Heng Tan C."/>
            <person name="Hutchins A.P."/>
            <person name="Weinmeier T."/>
            <person name="Rattei T."/>
            <person name="Chu J.S."/>
            <person name="Gimenez G."/>
            <person name="Irimia M."/>
            <person name="Rigden D.J."/>
            <person name="Fitzpatrick D.A."/>
            <person name="Lorenzo-Morales J."/>
            <person name="Bateman A."/>
            <person name="Chiu C.H."/>
            <person name="Tang P."/>
            <person name="Hegemann P."/>
            <person name="Fromm H."/>
            <person name="Raoult D."/>
            <person name="Greub G."/>
            <person name="Miranda-Saavedra D."/>
            <person name="Chen N."/>
            <person name="Nash P."/>
            <person name="Ginger M.L."/>
            <person name="Horn M."/>
            <person name="Schaap P."/>
            <person name="Caler L."/>
            <person name="Loftus B."/>
        </authorList>
    </citation>
    <scope>NUCLEOTIDE SEQUENCE [LARGE SCALE GENOMIC DNA]</scope>
    <source>
        <strain evidence="3 4">Neff</strain>
    </source>
</reference>
<protein>
    <submittedName>
        <fullName evidence="3">Uncharacterized protein</fullName>
    </submittedName>
</protein>
<dbReference type="RefSeq" id="XP_004338124.1">
    <property type="nucleotide sequence ID" value="XM_004338076.1"/>
</dbReference>
<feature type="transmembrane region" description="Helical" evidence="2">
    <location>
        <begin position="73"/>
        <end position="95"/>
    </location>
</feature>
<dbReference type="EMBL" id="KB008008">
    <property type="protein sequence ID" value="ELR16111.1"/>
    <property type="molecule type" value="Genomic_DNA"/>
</dbReference>
<evidence type="ECO:0000256" key="1">
    <source>
        <dbReference type="SAM" id="MobiDB-lite"/>
    </source>
</evidence>
<feature type="transmembrane region" description="Helical" evidence="2">
    <location>
        <begin position="232"/>
        <end position="254"/>
    </location>
</feature>
<feature type="transmembrane region" description="Helical" evidence="2">
    <location>
        <begin position="175"/>
        <end position="195"/>
    </location>
</feature>
<gene>
    <name evidence="3" type="ORF">ACA1_025570</name>
</gene>
<dbReference type="InterPro" id="IPR036259">
    <property type="entry name" value="MFS_trans_sf"/>
</dbReference>
<feature type="compositionally biased region" description="Basic and acidic residues" evidence="1">
    <location>
        <begin position="294"/>
        <end position="309"/>
    </location>
</feature>
<keyword evidence="2" id="KW-0812">Transmembrane</keyword>
<organism evidence="3 4">
    <name type="scientific">Acanthamoeba castellanii (strain ATCC 30010 / Neff)</name>
    <dbReference type="NCBI Taxonomy" id="1257118"/>
    <lineage>
        <taxon>Eukaryota</taxon>
        <taxon>Amoebozoa</taxon>
        <taxon>Discosea</taxon>
        <taxon>Longamoebia</taxon>
        <taxon>Centramoebida</taxon>
        <taxon>Acanthamoebidae</taxon>
        <taxon>Acanthamoeba</taxon>
    </lineage>
</organism>
<dbReference type="PANTHER" id="PTHR37612:SF6">
    <property type="entry name" value="GLYCINE-RICH CELL WALL STRUCTURAL PROTEIN 1"/>
    <property type="match status" value="1"/>
</dbReference>
<sequence length="426" mass="44815">MNITIEFDWKHIAVPVIGAAFAAGVVLLCQIVAERARSIWGGILGTMPQTAGVAAFCIALVTNDSQAFQDAMFAVPLGTLLGVLIFCIWKFFPMITLNLNINVKQAIVVIASLVLWVGGNFFIVAILKGKEIKSYDILHVTLFFLAIAYVIAVVAGCLCMRNYVRPRDYTGRAKFCIYIWKPICAAFITALAAFLATRFQVVSGLTAVFPLVGIVWLLIIWTEHGEAYMTGLATTVMLGNLSNGVYCIIFGLMYPYLGAWIGGVVSWVFSLFPSAIPIGMALYWRNKTAEKERDARKAEEAGMDHLEDGHPDEEGEIVGMRSGGRNTTYGATEGGYDGYSGGGGYGGKGDDGYGGGYGKGGDDGYGGGYGKGGDDGYGGYSSGGGKGDGGYGGYSSGGGKGDDGYGGGYGGGRGGGYGGGYGKNDY</sequence>
<keyword evidence="2" id="KW-1133">Transmembrane helix</keyword>
<proteinExistence type="predicted"/>
<dbReference type="KEGG" id="acan:ACA1_025570"/>
<accession>L8GVN0</accession>
<feature type="transmembrane region" description="Helical" evidence="2">
    <location>
        <begin position="260"/>
        <end position="284"/>
    </location>
</feature>
<feature type="transmembrane region" description="Helical" evidence="2">
    <location>
        <begin position="201"/>
        <end position="220"/>
    </location>
</feature>
<feature type="transmembrane region" description="Helical" evidence="2">
    <location>
        <begin position="39"/>
        <end position="61"/>
    </location>
</feature>
<dbReference type="PANTHER" id="PTHR37612">
    <property type="entry name" value="FIBROIN HEAVY CHAIN FIB-H LIKE PROTEIN"/>
    <property type="match status" value="1"/>
</dbReference>
<keyword evidence="2" id="KW-0472">Membrane</keyword>
<dbReference type="InterPro" id="IPR052258">
    <property type="entry name" value="Diverse_Func_Domain-Protein"/>
</dbReference>
<keyword evidence="4" id="KW-1185">Reference proteome</keyword>
<evidence type="ECO:0000313" key="3">
    <source>
        <dbReference type="EMBL" id="ELR16111.1"/>
    </source>
</evidence>
<dbReference type="GeneID" id="14916782"/>
<dbReference type="VEuPathDB" id="AmoebaDB:ACA1_025570"/>
<dbReference type="AlphaFoldDB" id="L8GVN0"/>
<feature type="transmembrane region" description="Helical" evidence="2">
    <location>
        <begin position="107"/>
        <end position="127"/>
    </location>
</feature>
<feature type="transmembrane region" description="Helical" evidence="2">
    <location>
        <begin position="12"/>
        <end position="32"/>
    </location>
</feature>
<dbReference type="SUPFAM" id="SSF103473">
    <property type="entry name" value="MFS general substrate transporter"/>
    <property type="match status" value="1"/>
</dbReference>
<feature type="transmembrane region" description="Helical" evidence="2">
    <location>
        <begin position="139"/>
        <end position="163"/>
    </location>
</feature>
<feature type="region of interest" description="Disordered" evidence="1">
    <location>
        <begin position="294"/>
        <end position="324"/>
    </location>
</feature>
<evidence type="ECO:0000313" key="4">
    <source>
        <dbReference type="Proteomes" id="UP000011083"/>
    </source>
</evidence>
<evidence type="ECO:0000256" key="2">
    <source>
        <dbReference type="SAM" id="Phobius"/>
    </source>
</evidence>
<dbReference type="Proteomes" id="UP000011083">
    <property type="component" value="Unassembled WGS sequence"/>
</dbReference>